<comment type="caution">
    <text evidence="1">The sequence shown here is derived from an EMBL/GenBank/DDBJ whole genome shotgun (WGS) entry which is preliminary data.</text>
</comment>
<dbReference type="RefSeq" id="WP_013381675.1">
    <property type="nucleotide sequence ID" value="NC_014624.2"/>
</dbReference>
<reference evidence="1 4" key="2">
    <citation type="submission" date="2020-07" db="EMBL/GenBank/DDBJ databases">
        <title>Organ Donor 1.</title>
        <authorList>
            <person name="Marsh A.J."/>
            <person name="Azcarate-Peril M.A."/>
        </authorList>
    </citation>
    <scope>NUCLEOTIDE SEQUENCE [LARGE SCALE GENOMIC DNA]</scope>
    <source>
        <strain evidence="1 4">AMC0717</strain>
    </source>
</reference>
<dbReference type="Proteomes" id="UP000184012">
    <property type="component" value="Unassembled WGS sequence"/>
</dbReference>
<organism evidence="1 4">
    <name type="scientific">Eubacterium callanderi</name>
    <dbReference type="NCBI Taxonomy" id="53442"/>
    <lineage>
        <taxon>Bacteria</taxon>
        <taxon>Bacillati</taxon>
        <taxon>Bacillota</taxon>
        <taxon>Clostridia</taxon>
        <taxon>Eubacteriales</taxon>
        <taxon>Eubacteriaceae</taxon>
        <taxon>Eubacterium</taxon>
    </lineage>
</organism>
<dbReference type="EMBL" id="JACCKS010000003">
    <property type="protein sequence ID" value="NZA37096.1"/>
    <property type="molecule type" value="Genomic_DNA"/>
</dbReference>
<evidence type="ECO:0008006" key="5">
    <source>
        <dbReference type="Google" id="ProtNLM"/>
    </source>
</evidence>
<dbReference type="HOGENOM" id="CLU_1044872_0_0_9"/>
<sequence length="266" mass="30495">MGHEKTNKKRSWLLICILISLAMVFSSGCKKQKQVEPASVEGALAHLKSNYGEDYYEIEFLKENHVEPYEEALFCIDGSCIYGDVPARTETCYLGYSPKFDLNFYVFHSSDSEAPSTYNITLGEEVEEIGKFEKAKSYAKEVFGKRYKGTSVHLYLGKNLPLYGVKELMPVYSNPDIDARSAYNRLFLDIEDPFSSNIMYISRKSFSFATFPYLNISVDCSLKELNALMKEERTNFENISTHILFIANDGIYNRPYLTLEMFNALK</sequence>
<dbReference type="EMBL" id="FRBP01000002">
    <property type="protein sequence ID" value="SHL12225.1"/>
    <property type="molecule type" value="Genomic_DNA"/>
</dbReference>
<evidence type="ECO:0000313" key="2">
    <source>
        <dbReference type="EMBL" id="SHL12225.1"/>
    </source>
</evidence>
<evidence type="ECO:0000313" key="1">
    <source>
        <dbReference type="EMBL" id="NZA37096.1"/>
    </source>
</evidence>
<name>A0A853JIF3_9FIRM</name>
<evidence type="ECO:0000313" key="3">
    <source>
        <dbReference type="Proteomes" id="UP000184012"/>
    </source>
</evidence>
<dbReference type="PROSITE" id="PS51257">
    <property type="entry name" value="PROKAR_LIPOPROTEIN"/>
    <property type="match status" value="1"/>
</dbReference>
<accession>A0A853JIF3</accession>
<reference evidence="2 3" key="1">
    <citation type="submission" date="2016-11" db="EMBL/GenBank/DDBJ databases">
        <authorList>
            <person name="Varghese N."/>
            <person name="Submissions S."/>
        </authorList>
    </citation>
    <scope>NUCLEOTIDE SEQUENCE [LARGE SCALE GENOMIC DNA]</scope>
    <source>
        <strain evidence="2 3">FD</strain>
    </source>
</reference>
<dbReference type="GeneID" id="68364367"/>
<evidence type="ECO:0000313" key="4">
    <source>
        <dbReference type="Proteomes" id="UP000586254"/>
    </source>
</evidence>
<proteinExistence type="predicted"/>
<gene>
    <name evidence="1" type="ORF">H0N91_02815</name>
    <name evidence="2" type="ORF">SAMN04515649_102346</name>
</gene>
<protein>
    <recommendedName>
        <fullName evidence="5">Lipoprotein</fullName>
    </recommendedName>
</protein>
<dbReference type="Proteomes" id="UP000586254">
    <property type="component" value="Unassembled WGS sequence"/>
</dbReference>
<dbReference type="AlphaFoldDB" id="A0A853JIF3"/>
<dbReference type="KEGG" id="elm:ELI_3406"/>